<dbReference type="InterPro" id="IPR027421">
    <property type="entry name" value="DNA_pol_lamdba_lyase_dom_sf"/>
</dbReference>
<dbReference type="GO" id="GO:0005829">
    <property type="term" value="C:cytosol"/>
    <property type="evidence" value="ECO:0007669"/>
    <property type="project" value="TreeGrafter"/>
</dbReference>
<evidence type="ECO:0000313" key="4">
    <source>
        <dbReference type="Proteomes" id="UP000071561"/>
    </source>
</evidence>
<dbReference type="InterPro" id="IPR043519">
    <property type="entry name" value="NT_sf"/>
</dbReference>
<dbReference type="AlphaFoldDB" id="A0A127V7J5"/>
<sequence>MNTRSLKTTGTILNNRIRNTLFQKNASFYLFLPPMENKTIARSLRLLSQLMELHNENPFKIKSIANAAFKVDKLPYAISSKTMEEIEKIDGLGKSTAAKVAELLQTGTMTELQNILAETPEGIVEMLGIKGIGPKKIVVIWKDLGIENIGELYYACNENRLIEAKGFGLKTQEEIKKVIEFKMAAQGKFLYAQAETLVNTLSAELEIWLNQINKDTLISVAGEYRRYLEIINELDFVIGAEDPAAIVAGLPLLKDLIFEQQTENQYTAMSTFGLKIQLHIYPKADFYLSLFKLTGNEAHVEEVLKLAGNGPFTNENAIYSKAGLAFITPELREGLDEIALAKANQLPELITYNDLKGSLHNHSTWSDGVHTLEQMAIYCKDTLNLEYLGMCDHSKSAFYANGLNEQRIFAQHKEIDALNEKLAPFKIFKGIESDILNDGSLDYSDEVLKTFDFVVASVHSNLRMDEEKATARLIKAVENPYTTILGHPTGRLLLSRKGYPIAYAKIIDACAANNVVIEINANPLRLDLDWRWHRYALEKGVLLSINPDAHRMEGFRDMHYGVYIGRKGGLQAKQCLNAFTLAEITAFFNTVKHGI</sequence>
<dbReference type="GO" id="GO:0003677">
    <property type="term" value="F:DNA binding"/>
    <property type="evidence" value="ECO:0007669"/>
    <property type="project" value="InterPro"/>
</dbReference>
<dbReference type="CDD" id="cd07436">
    <property type="entry name" value="PHP_PolX"/>
    <property type="match status" value="1"/>
</dbReference>
<accession>A0A127V7J5</accession>
<dbReference type="Proteomes" id="UP000071561">
    <property type="component" value="Chromosome"/>
</dbReference>
<dbReference type="SMART" id="SM00483">
    <property type="entry name" value="POLXc"/>
    <property type="match status" value="1"/>
</dbReference>
<dbReference type="Gene3D" id="3.30.460.10">
    <property type="entry name" value="Beta Polymerase, domain 2"/>
    <property type="match status" value="1"/>
</dbReference>
<proteinExistence type="predicted"/>
<dbReference type="Pfam" id="PF14520">
    <property type="entry name" value="HHH_5"/>
    <property type="match status" value="1"/>
</dbReference>
<dbReference type="GO" id="GO:0003887">
    <property type="term" value="F:DNA-directed DNA polymerase activity"/>
    <property type="evidence" value="ECO:0007669"/>
    <property type="project" value="InterPro"/>
</dbReference>
<dbReference type="SMART" id="SM00481">
    <property type="entry name" value="POLIIIAc"/>
    <property type="match status" value="1"/>
</dbReference>
<dbReference type="InterPro" id="IPR002054">
    <property type="entry name" value="DNA-dir_DNA_pol_X"/>
</dbReference>
<dbReference type="SUPFAM" id="SSF89550">
    <property type="entry name" value="PHP domain-like"/>
    <property type="match status" value="1"/>
</dbReference>
<dbReference type="Gene3D" id="1.10.150.110">
    <property type="entry name" value="DNA polymerase beta, N-terminal domain-like"/>
    <property type="match status" value="1"/>
</dbReference>
<feature type="domain" description="Polymerase/histidinol phosphatase N-terminal" evidence="1">
    <location>
        <begin position="357"/>
        <end position="437"/>
    </location>
</feature>
<dbReference type="InterPro" id="IPR050243">
    <property type="entry name" value="PHP_phosphatase"/>
</dbReference>
<dbReference type="InterPro" id="IPR016195">
    <property type="entry name" value="Pol/histidinol_Pase-like"/>
</dbReference>
<protein>
    <submittedName>
        <fullName evidence="3">DNA polymerase IV</fullName>
    </submittedName>
</protein>
<dbReference type="EMBL" id="CP014504">
    <property type="protein sequence ID" value="AMP97217.1"/>
    <property type="molecule type" value="Genomic_DNA"/>
</dbReference>
<dbReference type="PANTHER" id="PTHR36928">
    <property type="entry name" value="PHOSPHATASE YCDX-RELATED"/>
    <property type="match status" value="1"/>
</dbReference>
<dbReference type="GO" id="GO:0071978">
    <property type="term" value="P:bacterial-type flagellum-dependent swarming motility"/>
    <property type="evidence" value="ECO:0007669"/>
    <property type="project" value="TreeGrafter"/>
</dbReference>
<organism evidence="3 4">
    <name type="scientific">Pedobacter cryoconitis</name>
    <dbReference type="NCBI Taxonomy" id="188932"/>
    <lineage>
        <taxon>Bacteria</taxon>
        <taxon>Pseudomonadati</taxon>
        <taxon>Bacteroidota</taxon>
        <taxon>Sphingobacteriia</taxon>
        <taxon>Sphingobacteriales</taxon>
        <taxon>Sphingobacteriaceae</taxon>
        <taxon>Pedobacter</taxon>
    </lineage>
</organism>
<name>A0A127V7J5_9SPHI</name>
<evidence type="ECO:0000313" key="3">
    <source>
        <dbReference type="EMBL" id="AMP97217.1"/>
    </source>
</evidence>
<dbReference type="GO" id="GO:0042578">
    <property type="term" value="F:phosphoric ester hydrolase activity"/>
    <property type="evidence" value="ECO:0007669"/>
    <property type="project" value="TreeGrafter"/>
</dbReference>
<dbReference type="SUPFAM" id="SSF47781">
    <property type="entry name" value="RuvA domain 2-like"/>
    <property type="match status" value="1"/>
</dbReference>
<dbReference type="PIRSF" id="PIRSF005047">
    <property type="entry name" value="UCP005047_YshC"/>
    <property type="match status" value="1"/>
</dbReference>
<dbReference type="Gene3D" id="3.20.20.140">
    <property type="entry name" value="Metal-dependent hydrolases"/>
    <property type="match status" value="1"/>
</dbReference>
<dbReference type="InterPro" id="IPR047967">
    <property type="entry name" value="PolX_PHP"/>
</dbReference>
<dbReference type="PATRIC" id="fig|188932.3.peg.252"/>
<dbReference type="InterPro" id="IPR003141">
    <property type="entry name" value="Pol/His_phosphatase_N"/>
</dbReference>
<gene>
    <name evidence="3" type="ORF">AY601_0248</name>
</gene>
<dbReference type="InterPro" id="IPR010996">
    <property type="entry name" value="HHH_MUS81"/>
</dbReference>
<dbReference type="SUPFAM" id="SSF81301">
    <property type="entry name" value="Nucleotidyltransferase"/>
    <property type="match status" value="1"/>
</dbReference>
<dbReference type="Gene3D" id="1.10.150.20">
    <property type="entry name" value="5' to 3' exonuclease, C-terminal subdomain"/>
    <property type="match status" value="1"/>
</dbReference>
<dbReference type="InterPro" id="IPR010994">
    <property type="entry name" value="RuvA_2-like"/>
</dbReference>
<dbReference type="PANTHER" id="PTHR36928:SF1">
    <property type="entry name" value="PHOSPHATASE YCDX-RELATED"/>
    <property type="match status" value="1"/>
</dbReference>
<evidence type="ECO:0000259" key="2">
    <source>
        <dbReference type="SMART" id="SM00483"/>
    </source>
</evidence>
<reference evidence="3 4" key="1">
    <citation type="submission" date="2016-03" db="EMBL/GenBank/DDBJ databases">
        <title>Complete genome sequence of Pedobacter cryoconitis PAMC 27485.</title>
        <authorList>
            <person name="Lee J."/>
            <person name="Kim O.-S."/>
        </authorList>
    </citation>
    <scope>NUCLEOTIDE SEQUENCE [LARGE SCALE GENOMIC DNA]</scope>
    <source>
        <strain evidence="3 4">PAMC 27485</strain>
    </source>
</reference>
<dbReference type="GO" id="GO:0008270">
    <property type="term" value="F:zinc ion binding"/>
    <property type="evidence" value="ECO:0007669"/>
    <property type="project" value="TreeGrafter"/>
</dbReference>
<feature type="domain" description="DNA-directed DNA polymerase X" evidence="2">
    <location>
        <begin position="35"/>
        <end position="333"/>
    </location>
</feature>
<dbReference type="Pfam" id="PF14716">
    <property type="entry name" value="HHH_8"/>
    <property type="match status" value="1"/>
</dbReference>
<evidence type="ECO:0000259" key="1">
    <source>
        <dbReference type="SMART" id="SM00481"/>
    </source>
</evidence>
<dbReference type="InterPro" id="IPR022311">
    <property type="entry name" value="PolX-like"/>
</dbReference>
<dbReference type="SUPFAM" id="SSF47802">
    <property type="entry name" value="DNA polymerase beta, N-terminal domain-like"/>
    <property type="match status" value="1"/>
</dbReference>
<keyword evidence="4" id="KW-1185">Reference proteome</keyword>
<dbReference type="KEGG" id="pcm:AY601_0248"/>